<gene>
    <name evidence="7" type="ORF">AQUCO_04400135v1</name>
</gene>
<evidence type="ECO:0000259" key="6">
    <source>
        <dbReference type="PROSITE" id="PS51294"/>
    </source>
</evidence>
<dbReference type="Gene3D" id="1.10.10.60">
    <property type="entry name" value="Homeodomain-like"/>
    <property type="match status" value="1"/>
</dbReference>
<dbReference type="InParanoid" id="A0A2G5CNB3"/>
<dbReference type="InterPro" id="IPR006447">
    <property type="entry name" value="Myb_dom_plants"/>
</dbReference>
<reference evidence="7 8" key="1">
    <citation type="submission" date="2017-09" db="EMBL/GenBank/DDBJ databases">
        <title>WGS assembly of Aquilegia coerulea Goldsmith.</title>
        <authorList>
            <person name="Hodges S."/>
            <person name="Kramer E."/>
            <person name="Nordborg M."/>
            <person name="Tomkins J."/>
            <person name="Borevitz J."/>
            <person name="Derieg N."/>
            <person name="Yan J."/>
            <person name="Mihaltcheva S."/>
            <person name="Hayes R.D."/>
            <person name="Rokhsar D."/>
        </authorList>
    </citation>
    <scope>NUCLEOTIDE SEQUENCE [LARGE SCALE GENOMIC DNA]</scope>
    <source>
        <strain evidence="8">cv. Goldsmith</strain>
    </source>
</reference>
<name>A0A2G5CNB3_AQUCA</name>
<dbReference type="AlphaFoldDB" id="A0A2G5CNB3"/>
<dbReference type="Pfam" id="PF00249">
    <property type="entry name" value="Myb_DNA-binding"/>
    <property type="match status" value="1"/>
</dbReference>
<evidence type="ECO:0000256" key="5">
    <source>
        <dbReference type="SAM" id="MobiDB-lite"/>
    </source>
</evidence>
<protein>
    <recommendedName>
        <fullName evidence="6">HTH myb-type domain-containing protein</fullName>
    </recommendedName>
</protein>
<feature type="region of interest" description="Disordered" evidence="5">
    <location>
        <begin position="1"/>
        <end position="26"/>
    </location>
</feature>
<evidence type="ECO:0000256" key="4">
    <source>
        <dbReference type="ARBA" id="ARBA00023242"/>
    </source>
</evidence>
<evidence type="ECO:0000313" key="8">
    <source>
        <dbReference type="Proteomes" id="UP000230069"/>
    </source>
</evidence>
<evidence type="ECO:0000256" key="3">
    <source>
        <dbReference type="ARBA" id="ARBA00023163"/>
    </source>
</evidence>
<dbReference type="EMBL" id="KZ305061">
    <property type="protein sequence ID" value="PIA32728.1"/>
    <property type="molecule type" value="Genomic_DNA"/>
</dbReference>
<accession>A0A2G5CNB3</accession>
<feature type="compositionally biased region" description="Low complexity" evidence="5">
    <location>
        <begin position="8"/>
        <end position="21"/>
    </location>
</feature>
<keyword evidence="3" id="KW-0804">Transcription</keyword>
<dbReference type="InterPro" id="IPR001005">
    <property type="entry name" value="SANT/Myb"/>
</dbReference>
<dbReference type="NCBIfam" id="TIGR01557">
    <property type="entry name" value="myb_SHAQKYF"/>
    <property type="match status" value="1"/>
</dbReference>
<keyword evidence="4" id="KW-0539">Nucleus</keyword>
<proteinExistence type="predicted"/>
<sequence>MEQAMMLNNKQNQQKEQGNQEPPSVILTSDAKPRLRWTNDLHRRFVDAVMQLGGPKHAKPKALWRIMGVKGLTLYHLKSHLQKYRLSTHLKKDWAEPTKTATSTSYQVDSPRTNGSFGSFLSSELNEEFDVSEALRKEIEGQRKIQLELEVEKRIQDRISSEQRYLEHMIERACQQHNQTLRAAGGASNIPKQPEIPPTEVSAMRTWNPLGFYTFSSQTGPVEAVRPQVPVGEGFPTVHTNTVKHSPNSNLTATSLIFPNETSLAGGMNTELDPRIPTGGMNLAGDDYFFWGVPDNGIPKFDAPIMNQGGGGGFNGYSGCPTS</sequence>
<keyword evidence="2" id="KW-0805">Transcription regulation</keyword>
<dbReference type="OrthoDB" id="60033at2759"/>
<dbReference type="STRING" id="218851.A0A2G5CNB3"/>
<dbReference type="InterPro" id="IPR046955">
    <property type="entry name" value="PHR1-like"/>
</dbReference>
<comment type="subcellular location">
    <subcellularLocation>
        <location evidence="1">Nucleus</location>
    </subcellularLocation>
</comment>
<dbReference type="Proteomes" id="UP000230069">
    <property type="component" value="Unassembled WGS sequence"/>
</dbReference>
<dbReference type="PANTHER" id="PTHR31499">
    <property type="entry name" value="MYB FAMILY TRANSCRIPTION FACTOR PHL11"/>
    <property type="match status" value="1"/>
</dbReference>
<dbReference type="InterPro" id="IPR025756">
    <property type="entry name" value="Myb_CC_LHEQLE"/>
</dbReference>
<dbReference type="GO" id="GO:0003700">
    <property type="term" value="F:DNA-binding transcription factor activity"/>
    <property type="evidence" value="ECO:0007669"/>
    <property type="project" value="InterPro"/>
</dbReference>
<dbReference type="GO" id="GO:0005634">
    <property type="term" value="C:nucleus"/>
    <property type="evidence" value="ECO:0007669"/>
    <property type="project" value="UniProtKB-SubCell"/>
</dbReference>
<keyword evidence="8" id="KW-1185">Reference proteome</keyword>
<dbReference type="FunFam" id="1.10.10.60:FF:000007">
    <property type="entry name" value="Two-component response regulator"/>
    <property type="match status" value="1"/>
</dbReference>
<dbReference type="PANTHER" id="PTHR31499:SF49">
    <property type="entry name" value="PROTEIN PHOSPHATE STARVATION RESPONSE 1-LIKE ISOFORM X1"/>
    <property type="match status" value="1"/>
</dbReference>
<evidence type="ECO:0000256" key="2">
    <source>
        <dbReference type="ARBA" id="ARBA00023015"/>
    </source>
</evidence>
<dbReference type="GO" id="GO:0003677">
    <property type="term" value="F:DNA binding"/>
    <property type="evidence" value="ECO:0007669"/>
    <property type="project" value="InterPro"/>
</dbReference>
<feature type="domain" description="HTH myb-type" evidence="6">
    <location>
        <begin position="29"/>
        <end position="89"/>
    </location>
</feature>
<dbReference type="InterPro" id="IPR017930">
    <property type="entry name" value="Myb_dom"/>
</dbReference>
<evidence type="ECO:0000256" key="1">
    <source>
        <dbReference type="ARBA" id="ARBA00004123"/>
    </source>
</evidence>
<dbReference type="PROSITE" id="PS51294">
    <property type="entry name" value="HTH_MYB"/>
    <property type="match status" value="1"/>
</dbReference>
<evidence type="ECO:0000313" key="7">
    <source>
        <dbReference type="EMBL" id="PIA32728.1"/>
    </source>
</evidence>
<dbReference type="SUPFAM" id="SSF46689">
    <property type="entry name" value="Homeodomain-like"/>
    <property type="match status" value="1"/>
</dbReference>
<dbReference type="InterPro" id="IPR009057">
    <property type="entry name" value="Homeodomain-like_sf"/>
</dbReference>
<dbReference type="Pfam" id="PF14379">
    <property type="entry name" value="Myb_CC_LHEQLE"/>
    <property type="match status" value="1"/>
</dbReference>
<organism evidence="7 8">
    <name type="scientific">Aquilegia coerulea</name>
    <name type="common">Rocky mountain columbine</name>
    <dbReference type="NCBI Taxonomy" id="218851"/>
    <lineage>
        <taxon>Eukaryota</taxon>
        <taxon>Viridiplantae</taxon>
        <taxon>Streptophyta</taxon>
        <taxon>Embryophyta</taxon>
        <taxon>Tracheophyta</taxon>
        <taxon>Spermatophyta</taxon>
        <taxon>Magnoliopsida</taxon>
        <taxon>Ranunculales</taxon>
        <taxon>Ranunculaceae</taxon>
        <taxon>Thalictroideae</taxon>
        <taxon>Aquilegia</taxon>
    </lineage>
</organism>